<dbReference type="InterPro" id="IPR044658">
    <property type="entry name" value="bHLH92/bHLH041-like"/>
</dbReference>
<evidence type="ECO:0000259" key="8">
    <source>
        <dbReference type="PROSITE" id="PS50888"/>
    </source>
</evidence>
<dbReference type="Proteomes" id="UP001472677">
    <property type="component" value="Unassembled WGS sequence"/>
</dbReference>
<evidence type="ECO:0000313" key="10">
    <source>
        <dbReference type="Proteomes" id="UP001472677"/>
    </source>
</evidence>
<keyword evidence="10" id="KW-1185">Reference proteome</keyword>
<accession>A0ABR2FLS3</accession>
<dbReference type="Pfam" id="PF23132">
    <property type="entry name" value="DUF7049"/>
    <property type="match status" value="1"/>
</dbReference>
<dbReference type="InterPro" id="IPR036638">
    <property type="entry name" value="HLH_DNA-bd_sf"/>
</dbReference>
<dbReference type="EMBL" id="JBBPBM010000006">
    <property type="protein sequence ID" value="KAK8581810.1"/>
    <property type="molecule type" value="Genomic_DNA"/>
</dbReference>
<comment type="caution">
    <text evidence="9">The sequence shown here is derived from an EMBL/GenBank/DDBJ whole genome shotgun (WGS) entry which is preliminary data.</text>
</comment>
<evidence type="ECO:0000256" key="3">
    <source>
        <dbReference type="ARBA" id="ARBA00023125"/>
    </source>
</evidence>
<evidence type="ECO:0000256" key="4">
    <source>
        <dbReference type="ARBA" id="ARBA00023163"/>
    </source>
</evidence>
<dbReference type="InterPro" id="IPR011598">
    <property type="entry name" value="bHLH_dom"/>
</dbReference>
<sequence>MRAGKPEVQLGSSSSTWTLCSSSMKQTVLVFSSFSCSRLAAHTSAYGCSRPSDLLCLTGLDGCYNDVNMVQSEALVLFLHYRQLIFPLENNHGPVPGFAFRNYSPYIELREPELQNRASHHTQRQFYREAGVKTAVFMGCRSGEIELGSPNAVNINMEMDMRRFFPDDFLRQSPVAIRDRLPQTIDPNRPSSSSSSLGSRSTGGSPDSYLMFTAPSAPRAQVPTGETLPSSLLAKASSSSFYDSQQRALSELRSNIRLPTLESENAAMIKAILAVLTSPSPSSSSSSTPLHNLPHQLNPKATAFKRYGSVSSTAPTTTARTSLRAQSTLKRAILFCRELNVVRREQLLRSQPTANQMQHMLSERKRREKLNESFDALRSLLPPGTKRDRVSLLTSSREYLASLKAQITELNRQNQSLQAHLSTDAAEEDNGTSNERLNIRIIPVSERTSPQRITDLRIIVRGERSIVDILIRLLEFLKLDRNISLMSTEANTRVTQVGSVIQVHIDMRFRIEGNDWDEATFLEAVRRVLADLAQ</sequence>
<gene>
    <name evidence="9" type="ORF">V6N12_072018</name>
</gene>
<comment type="subcellular location">
    <subcellularLocation>
        <location evidence="1">Nucleus</location>
    </subcellularLocation>
</comment>
<keyword evidence="4" id="KW-0804">Transcription</keyword>
<feature type="compositionally biased region" description="Low complexity" evidence="7">
    <location>
        <begin position="191"/>
        <end position="205"/>
    </location>
</feature>
<dbReference type="InterPro" id="IPR055478">
    <property type="entry name" value="DUF7050"/>
</dbReference>
<dbReference type="SMART" id="SM00353">
    <property type="entry name" value="HLH"/>
    <property type="match status" value="1"/>
</dbReference>
<dbReference type="Pfam" id="PF00010">
    <property type="entry name" value="HLH"/>
    <property type="match status" value="1"/>
</dbReference>
<evidence type="ECO:0000256" key="7">
    <source>
        <dbReference type="SAM" id="MobiDB-lite"/>
    </source>
</evidence>
<organism evidence="9 10">
    <name type="scientific">Hibiscus sabdariffa</name>
    <name type="common">roselle</name>
    <dbReference type="NCBI Taxonomy" id="183260"/>
    <lineage>
        <taxon>Eukaryota</taxon>
        <taxon>Viridiplantae</taxon>
        <taxon>Streptophyta</taxon>
        <taxon>Embryophyta</taxon>
        <taxon>Tracheophyta</taxon>
        <taxon>Spermatophyta</taxon>
        <taxon>Magnoliopsida</taxon>
        <taxon>eudicotyledons</taxon>
        <taxon>Gunneridae</taxon>
        <taxon>Pentapetalae</taxon>
        <taxon>rosids</taxon>
        <taxon>malvids</taxon>
        <taxon>Malvales</taxon>
        <taxon>Malvaceae</taxon>
        <taxon>Malvoideae</taxon>
        <taxon>Hibiscus</taxon>
    </lineage>
</organism>
<keyword evidence="3" id="KW-0238">DNA-binding</keyword>
<feature type="region of interest" description="Disordered" evidence="7">
    <location>
        <begin position="178"/>
        <end position="212"/>
    </location>
</feature>
<dbReference type="PROSITE" id="PS50888">
    <property type="entry name" value="BHLH"/>
    <property type="match status" value="1"/>
</dbReference>
<dbReference type="PANTHER" id="PTHR46665">
    <property type="entry name" value="TRANSCRIPTION FACTOR BHLH041-RELATED-RELATED"/>
    <property type="match status" value="1"/>
</dbReference>
<evidence type="ECO:0000256" key="6">
    <source>
        <dbReference type="SAM" id="Coils"/>
    </source>
</evidence>
<dbReference type="SUPFAM" id="SSF47459">
    <property type="entry name" value="HLH, helix-loop-helix DNA-binding domain"/>
    <property type="match status" value="1"/>
</dbReference>
<keyword evidence="5" id="KW-0539">Nucleus</keyword>
<keyword evidence="6" id="KW-0175">Coiled coil</keyword>
<evidence type="ECO:0000256" key="2">
    <source>
        <dbReference type="ARBA" id="ARBA00023015"/>
    </source>
</evidence>
<dbReference type="Pfam" id="PF23133">
    <property type="entry name" value="DUF7050"/>
    <property type="match status" value="1"/>
</dbReference>
<dbReference type="Gene3D" id="4.10.280.10">
    <property type="entry name" value="Helix-loop-helix DNA-binding domain"/>
    <property type="match status" value="1"/>
</dbReference>
<keyword evidence="2" id="KW-0805">Transcription regulation</keyword>
<dbReference type="InterPro" id="IPR045239">
    <property type="entry name" value="bHLH95_bHLH"/>
</dbReference>
<evidence type="ECO:0000313" key="9">
    <source>
        <dbReference type="EMBL" id="KAK8581810.1"/>
    </source>
</evidence>
<protein>
    <recommendedName>
        <fullName evidence="8">BHLH domain-containing protein</fullName>
    </recommendedName>
</protein>
<proteinExistence type="predicted"/>
<reference evidence="9 10" key="1">
    <citation type="journal article" date="2024" name="G3 (Bethesda)">
        <title>Genome assembly of Hibiscus sabdariffa L. provides insights into metabolisms of medicinal natural products.</title>
        <authorList>
            <person name="Kim T."/>
        </authorList>
    </citation>
    <scope>NUCLEOTIDE SEQUENCE [LARGE SCALE GENOMIC DNA]</scope>
    <source>
        <strain evidence="9">TK-2024</strain>
        <tissue evidence="9">Old leaves</tissue>
    </source>
</reference>
<dbReference type="CDD" id="cd11393">
    <property type="entry name" value="bHLH_AtbHLH_like"/>
    <property type="match status" value="1"/>
</dbReference>
<evidence type="ECO:0000256" key="5">
    <source>
        <dbReference type="ARBA" id="ARBA00023242"/>
    </source>
</evidence>
<name>A0ABR2FLS3_9ROSI</name>
<evidence type="ECO:0000256" key="1">
    <source>
        <dbReference type="ARBA" id="ARBA00004123"/>
    </source>
</evidence>
<dbReference type="InterPro" id="IPR055477">
    <property type="entry name" value="DUF7049"/>
</dbReference>
<dbReference type="PANTHER" id="PTHR46665:SF1">
    <property type="entry name" value="SPERMATOGENESIS- AND OOGENESIS-SPECIFIC BASIC HELIX-LOOP-HELIX-CONTAINING PROTEIN 1"/>
    <property type="match status" value="1"/>
</dbReference>
<feature type="coiled-coil region" evidence="6">
    <location>
        <begin position="393"/>
        <end position="420"/>
    </location>
</feature>
<feature type="domain" description="BHLH" evidence="8">
    <location>
        <begin position="354"/>
        <end position="403"/>
    </location>
</feature>